<dbReference type="EMBL" id="JASCTH010000007">
    <property type="protein sequence ID" value="MDI6099379.1"/>
    <property type="molecule type" value="Genomic_DNA"/>
</dbReference>
<evidence type="ECO:0000256" key="7">
    <source>
        <dbReference type="ARBA" id="ARBA00023012"/>
    </source>
</evidence>
<sequence length="340" mass="37237">MTSQTTVAEQVFDTLRALLTEQGSELIAHPEVAEQLAIQVRAVFDDVTAEITGGVPPGRAPLDVGTDRARRGIHPAESLRASTALFDVMLPALTDLLAADGHDPLRISRVLHKAIMTRVAQASLSYVNFLMEKLQASREEERLRISRELHDRVLHEMGLAVHRLDLYRFYADRDPAQARAKVDAGIECVDEAARSVRLLSAELRRSARTEGLERMLRNYLAVNAPPSVQVDVSTSGDLSLLPPDAPEELYLIVREAARNALRHASPTRLEIRIDVSQAEAHAVVSDDGCGFDPGDPEIAHGGLPSMHERAQLLRGSLRLTSSPGAGTRVEVRLPFARVTL</sequence>
<evidence type="ECO:0000256" key="4">
    <source>
        <dbReference type="ARBA" id="ARBA00022692"/>
    </source>
</evidence>
<proteinExistence type="predicted"/>
<keyword evidence="5 10" id="KW-0418">Kinase</keyword>
<keyword evidence="7" id="KW-0902">Two-component regulatory system</keyword>
<dbReference type="InterPro" id="IPR003594">
    <property type="entry name" value="HATPase_dom"/>
</dbReference>
<reference evidence="10 11" key="1">
    <citation type="submission" date="2023-05" db="EMBL/GenBank/DDBJ databases">
        <title>Actinoplanes sp. NEAU-A12 genome sequencing.</title>
        <authorList>
            <person name="Wang Z.-S."/>
        </authorList>
    </citation>
    <scope>NUCLEOTIDE SEQUENCE [LARGE SCALE GENOMIC DNA]</scope>
    <source>
        <strain evidence="10 11">NEAU-A12</strain>
    </source>
</reference>
<comment type="caution">
    <text evidence="10">The sequence shown here is derived from an EMBL/GenBank/DDBJ whole genome shotgun (WGS) entry which is preliminary data.</text>
</comment>
<dbReference type="GO" id="GO:0016301">
    <property type="term" value="F:kinase activity"/>
    <property type="evidence" value="ECO:0007669"/>
    <property type="project" value="UniProtKB-KW"/>
</dbReference>
<name>A0ABT6WI31_9ACTN</name>
<feature type="domain" description="Histidine kinase/HSP90-like ATPase" evidence="9">
    <location>
        <begin position="244"/>
        <end position="337"/>
    </location>
</feature>
<evidence type="ECO:0000256" key="8">
    <source>
        <dbReference type="ARBA" id="ARBA00023136"/>
    </source>
</evidence>
<dbReference type="Gene3D" id="3.30.565.10">
    <property type="entry name" value="Histidine kinase-like ATPase, C-terminal domain"/>
    <property type="match status" value="1"/>
</dbReference>
<dbReference type="SMART" id="SM00387">
    <property type="entry name" value="HATPase_c"/>
    <property type="match status" value="1"/>
</dbReference>
<dbReference type="Pfam" id="PF07730">
    <property type="entry name" value="HisKA_3"/>
    <property type="match status" value="1"/>
</dbReference>
<dbReference type="PANTHER" id="PTHR24421">
    <property type="entry name" value="NITRATE/NITRITE SENSOR PROTEIN NARX-RELATED"/>
    <property type="match status" value="1"/>
</dbReference>
<keyword evidence="11" id="KW-1185">Reference proteome</keyword>
<evidence type="ECO:0000256" key="6">
    <source>
        <dbReference type="ARBA" id="ARBA00022989"/>
    </source>
</evidence>
<dbReference type="SUPFAM" id="SSF55874">
    <property type="entry name" value="ATPase domain of HSP90 chaperone/DNA topoisomerase II/histidine kinase"/>
    <property type="match status" value="1"/>
</dbReference>
<dbReference type="InterPro" id="IPR050482">
    <property type="entry name" value="Sensor_HK_TwoCompSys"/>
</dbReference>
<accession>A0ABT6WI31</accession>
<evidence type="ECO:0000313" key="10">
    <source>
        <dbReference type="EMBL" id="MDI6099379.1"/>
    </source>
</evidence>
<dbReference type="Pfam" id="PF02518">
    <property type="entry name" value="HATPase_c"/>
    <property type="match status" value="1"/>
</dbReference>
<evidence type="ECO:0000259" key="9">
    <source>
        <dbReference type="SMART" id="SM00387"/>
    </source>
</evidence>
<keyword evidence="6" id="KW-1133">Transmembrane helix</keyword>
<dbReference type="InterPro" id="IPR036890">
    <property type="entry name" value="HATPase_C_sf"/>
</dbReference>
<evidence type="ECO:0000256" key="2">
    <source>
        <dbReference type="ARBA" id="ARBA00022475"/>
    </source>
</evidence>
<organism evidence="10 11">
    <name type="scientific">Actinoplanes sandaracinus</name>
    <dbReference type="NCBI Taxonomy" id="3045177"/>
    <lineage>
        <taxon>Bacteria</taxon>
        <taxon>Bacillati</taxon>
        <taxon>Actinomycetota</taxon>
        <taxon>Actinomycetes</taxon>
        <taxon>Micromonosporales</taxon>
        <taxon>Micromonosporaceae</taxon>
        <taxon>Actinoplanes</taxon>
    </lineage>
</organism>
<gene>
    <name evidence="10" type="ORF">QLQ12_12325</name>
</gene>
<evidence type="ECO:0000256" key="5">
    <source>
        <dbReference type="ARBA" id="ARBA00022777"/>
    </source>
</evidence>
<evidence type="ECO:0000256" key="3">
    <source>
        <dbReference type="ARBA" id="ARBA00022679"/>
    </source>
</evidence>
<keyword evidence="8" id="KW-0472">Membrane</keyword>
<evidence type="ECO:0000256" key="1">
    <source>
        <dbReference type="ARBA" id="ARBA00004651"/>
    </source>
</evidence>
<dbReference type="RefSeq" id="WP_282759537.1">
    <property type="nucleotide sequence ID" value="NZ_JASCTH010000007.1"/>
</dbReference>
<dbReference type="InterPro" id="IPR011712">
    <property type="entry name" value="Sig_transdc_His_kin_sub3_dim/P"/>
</dbReference>
<dbReference type="CDD" id="cd16917">
    <property type="entry name" value="HATPase_UhpB-NarQ-NarX-like"/>
    <property type="match status" value="1"/>
</dbReference>
<comment type="subcellular location">
    <subcellularLocation>
        <location evidence="1">Cell membrane</location>
        <topology evidence="1">Multi-pass membrane protein</topology>
    </subcellularLocation>
</comment>
<evidence type="ECO:0000313" key="11">
    <source>
        <dbReference type="Proteomes" id="UP001241758"/>
    </source>
</evidence>
<keyword evidence="3" id="KW-0808">Transferase</keyword>
<dbReference type="Proteomes" id="UP001241758">
    <property type="component" value="Unassembled WGS sequence"/>
</dbReference>
<protein>
    <submittedName>
        <fullName evidence="10">Sensor histidine kinase</fullName>
    </submittedName>
</protein>
<keyword evidence="4" id="KW-0812">Transmembrane</keyword>
<dbReference type="PANTHER" id="PTHR24421:SF37">
    <property type="entry name" value="SENSOR HISTIDINE KINASE NARS"/>
    <property type="match status" value="1"/>
</dbReference>
<keyword evidence="2" id="KW-1003">Cell membrane</keyword>
<dbReference type="Gene3D" id="1.20.5.1930">
    <property type="match status" value="1"/>
</dbReference>